<sequence length="448" mass="50713">MSYYGLGYNHSFSVSEPEQLNQEKRHDNVSDVDALMTSYMQQCVDYHEEQKKIEAREQEKQTQNEDIPQVVTISYKKIKLSEPVNFVAGDIQKGNITKCSEFISKGDCKIKEAAQQESSSTEQTMVDSAFVKALHTAQEIARSFNKTATLHQDYENAKLQYPFAEKRNEFMTGHKKMLHNRFIQNLDYLAKQDEEKLKEQMSQLKSIQEIQVKRQQILLEQKQKRILLNQQRLQSKGSQCVAGIGSKQRKGHEKKLEKSGHMTKSSLSSTAASCAVYISGLPTNFDEDPSNSNPSTQISSEEALESILHGLFSSFGKILSIKLYREMPSRKMKGDGLISYDFSSIRKDLFSKGESYDDIQGFLKSVCSQLSGLELPDGSTVKAEPADMDYKHKKNKRKKNENIEIDSKPQTNLDVSSTLLLKPKAAEDKNGDDDCDDDGDLDDFFASL</sequence>
<name>A0AAD3DB52_9STRA</name>
<proteinExistence type="predicted"/>
<protein>
    <recommendedName>
        <fullName evidence="3">RRM domain-containing protein</fullName>
    </recommendedName>
</protein>
<reference evidence="4 5" key="1">
    <citation type="journal article" date="2021" name="Sci. Rep.">
        <title>The genome of the diatom Chaetoceros tenuissimus carries an ancient integrated fragment of an extant virus.</title>
        <authorList>
            <person name="Hongo Y."/>
            <person name="Kimura K."/>
            <person name="Takaki Y."/>
            <person name="Yoshida Y."/>
            <person name="Baba S."/>
            <person name="Kobayashi G."/>
            <person name="Nagasaki K."/>
            <person name="Hano T."/>
            <person name="Tomaru Y."/>
        </authorList>
    </citation>
    <scope>NUCLEOTIDE SEQUENCE [LARGE SCALE GENOMIC DNA]</scope>
    <source>
        <strain evidence="4 5">NIES-3715</strain>
    </source>
</reference>
<accession>A0AAD3DB52</accession>
<organism evidence="4 5">
    <name type="scientific">Chaetoceros tenuissimus</name>
    <dbReference type="NCBI Taxonomy" id="426638"/>
    <lineage>
        <taxon>Eukaryota</taxon>
        <taxon>Sar</taxon>
        <taxon>Stramenopiles</taxon>
        <taxon>Ochrophyta</taxon>
        <taxon>Bacillariophyta</taxon>
        <taxon>Coscinodiscophyceae</taxon>
        <taxon>Chaetocerotophycidae</taxon>
        <taxon>Chaetocerotales</taxon>
        <taxon>Chaetocerotaceae</taxon>
        <taxon>Chaetoceros</taxon>
    </lineage>
</organism>
<evidence type="ECO:0000259" key="3">
    <source>
        <dbReference type="PROSITE" id="PS50102"/>
    </source>
</evidence>
<dbReference type="AlphaFoldDB" id="A0AAD3DB52"/>
<evidence type="ECO:0000256" key="1">
    <source>
        <dbReference type="PROSITE-ProRule" id="PRU00176"/>
    </source>
</evidence>
<dbReference type="Proteomes" id="UP001054902">
    <property type="component" value="Unassembled WGS sequence"/>
</dbReference>
<dbReference type="InterPro" id="IPR000504">
    <property type="entry name" value="RRM_dom"/>
</dbReference>
<dbReference type="Gene3D" id="3.30.70.330">
    <property type="match status" value="1"/>
</dbReference>
<dbReference type="InterPro" id="IPR012677">
    <property type="entry name" value="Nucleotide-bd_a/b_plait_sf"/>
</dbReference>
<keyword evidence="1" id="KW-0694">RNA-binding</keyword>
<evidence type="ECO:0000256" key="2">
    <source>
        <dbReference type="SAM" id="MobiDB-lite"/>
    </source>
</evidence>
<dbReference type="SUPFAM" id="SSF54928">
    <property type="entry name" value="RNA-binding domain, RBD"/>
    <property type="match status" value="1"/>
</dbReference>
<dbReference type="GO" id="GO:0003723">
    <property type="term" value="F:RNA binding"/>
    <property type="evidence" value="ECO:0007669"/>
    <property type="project" value="UniProtKB-UniRule"/>
</dbReference>
<keyword evidence="5" id="KW-1185">Reference proteome</keyword>
<dbReference type="PROSITE" id="PS50102">
    <property type="entry name" value="RRM"/>
    <property type="match status" value="1"/>
</dbReference>
<feature type="region of interest" description="Disordered" evidence="2">
    <location>
        <begin position="391"/>
        <end position="411"/>
    </location>
</feature>
<dbReference type="InterPro" id="IPR035979">
    <property type="entry name" value="RBD_domain_sf"/>
</dbReference>
<evidence type="ECO:0000313" key="4">
    <source>
        <dbReference type="EMBL" id="GFH61123.1"/>
    </source>
</evidence>
<evidence type="ECO:0000313" key="5">
    <source>
        <dbReference type="Proteomes" id="UP001054902"/>
    </source>
</evidence>
<dbReference type="EMBL" id="BLLK01000071">
    <property type="protein sequence ID" value="GFH61123.1"/>
    <property type="molecule type" value="Genomic_DNA"/>
</dbReference>
<feature type="domain" description="RRM" evidence="3">
    <location>
        <begin position="274"/>
        <end position="388"/>
    </location>
</feature>
<feature type="region of interest" description="Disordered" evidence="2">
    <location>
        <begin position="239"/>
        <end position="264"/>
    </location>
</feature>
<comment type="caution">
    <text evidence="4">The sequence shown here is derived from an EMBL/GenBank/DDBJ whole genome shotgun (WGS) entry which is preliminary data.</text>
</comment>
<gene>
    <name evidence="4" type="ORF">CTEN210_17599</name>
</gene>